<dbReference type="Proteomes" id="UP000327458">
    <property type="component" value="Unassembled WGS sequence"/>
</dbReference>
<evidence type="ECO:0000313" key="5">
    <source>
        <dbReference type="Proteomes" id="UP000327458"/>
    </source>
</evidence>
<dbReference type="EMBL" id="VMRG01000001">
    <property type="protein sequence ID" value="KAA6232098.1"/>
    <property type="molecule type" value="Genomic_DNA"/>
</dbReference>
<evidence type="ECO:0000259" key="2">
    <source>
        <dbReference type="Pfam" id="PF09603"/>
    </source>
</evidence>
<dbReference type="EMBL" id="WUBZ01000012">
    <property type="protein sequence ID" value="MWV54399.1"/>
    <property type="molecule type" value="Genomic_DNA"/>
</dbReference>
<reference evidence="4 6" key="2">
    <citation type="submission" date="2019-11" db="EMBL/GenBank/DDBJ databases">
        <title>Green- and brown-colored morphotypes of Chlorobia in the stratified aquatic ecosystems of Kandalaksha Gulf (White Sea): A model for study of the accessory genome evolution.</title>
        <authorList>
            <person name="Grouzdev D.S."/>
        </authorList>
    </citation>
    <scope>NUCLEOTIDE SEQUENCE [LARGE SCALE GENOMIC DNA]</scope>
    <source>
        <strain evidence="4 6">ZM</strain>
    </source>
</reference>
<dbReference type="AlphaFoldDB" id="A0A5M8I9D3"/>
<evidence type="ECO:0000313" key="6">
    <source>
        <dbReference type="Proteomes" id="UP000489351"/>
    </source>
</evidence>
<dbReference type="NCBIfam" id="TIGR02145">
    <property type="entry name" value="Fib_succ_major"/>
    <property type="match status" value="1"/>
</dbReference>
<gene>
    <name evidence="3" type="ORF">FP507_02535</name>
    <name evidence="4" type="ORF">GJ685_04885</name>
</gene>
<dbReference type="Pfam" id="PF09603">
    <property type="entry name" value="Fib_succ_major"/>
    <property type="match status" value="1"/>
</dbReference>
<organism evidence="3 5">
    <name type="scientific">Chlorobium phaeovibrioides</name>
    <dbReference type="NCBI Taxonomy" id="1094"/>
    <lineage>
        <taxon>Bacteria</taxon>
        <taxon>Pseudomonadati</taxon>
        <taxon>Chlorobiota</taxon>
        <taxon>Chlorobiia</taxon>
        <taxon>Chlorobiales</taxon>
        <taxon>Chlorobiaceae</taxon>
        <taxon>Chlorobium/Pelodictyon group</taxon>
        <taxon>Chlorobium</taxon>
    </lineage>
</organism>
<dbReference type="RefSeq" id="WP_151419168.1">
    <property type="nucleotide sequence ID" value="NZ_VMRG01000001.1"/>
</dbReference>
<protein>
    <recommendedName>
        <fullName evidence="2">Fibrobacter succinogenes major paralogous domain-containing protein</fullName>
    </recommendedName>
</protein>
<reference evidence="3 5" key="1">
    <citation type="submission" date="2019-07" db="EMBL/GenBank/DDBJ databases">
        <title>Draft genome Sequence of Chlorobium phaeovibrioides sp. strain PhvTcv-s14, from the Phylum Chlorobi.</title>
        <authorList>
            <person name="Babenko V."/>
            <person name="Boldyreva D."/>
            <person name="Kanygina A."/>
            <person name="Selezneva O."/>
            <person name="Akopiyan T."/>
            <person name="Lunina O."/>
        </authorList>
    </citation>
    <scope>NUCLEOTIDE SEQUENCE [LARGE SCALE GENOMIC DNA]</scope>
    <source>
        <strain evidence="3 5">GrTcv12</strain>
    </source>
</reference>
<dbReference type="InterPro" id="IPR011871">
    <property type="entry name" value="Fib_succ_major"/>
</dbReference>
<proteinExistence type="predicted"/>
<sequence length="213" mass="23637">MNENAKNEHEKTAGLRNPSAEDRFHSVQIGGQEWMAGNLDVGTFLNGDSINLVQEGREWEHCARNAIPAMCWYTGHEDDGGTDFGALYNWYALIDPRGLAPRSWRLPSDDDWQQLIASSGGAEYCGTALKIENNDLWMSPSARSSNASGFSALPAGMRDMYGIDAHRNTYAYFWSATMASQYSAWIYMLGYFDIAIHRLGGAIGSGFSVRCVR</sequence>
<feature type="domain" description="Fibrobacter succinogenes major paralogous" evidence="2">
    <location>
        <begin position="27"/>
        <end position="213"/>
    </location>
</feature>
<keyword evidence="6" id="KW-1185">Reference proteome</keyword>
<evidence type="ECO:0000256" key="1">
    <source>
        <dbReference type="SAM" id="MobiDB-lite"/>
    </source>
</evidence>
<accession>A0A5M8I9D3</accession>
<dbReference type="Proteomes" id="UP000489351">
    <property type="component" value="Unassembled WGS sequence"/>
</dbReference>
<evidence type="ECO:0000313" key="3">
    <source>
        <dbReference type="EMBL" id="KAA6232098.1"/>
    </source>
</evidence>
<name>A0A5M8I9D3_CHLPH</name>
<comment type="caution">
    <text evidence="3">The sequence shown here is derived from an EMBL/GenBank/DDBJ whole genome shotgun (WGS) entry which is preliminary data.</text>
</comment>
<feature type="region of interest" description="Disordered" evidence="1">
    <location>
        <begin position="1"/>
        <end position="21"/>
    </location>
</feature>
<evidence type="ECO:0000313" key="4">
    <source>
        <dbReference type="EMBL" id="MWV54399.1"/>
    </source>
</evidence>